<evidence type="ECO:0000313" key="2">
    <source>
        <dbReference type="EMBL" id="AIZ57157.1"/>
    </source>
</evidence>
<dbReference type="STRING" id="1577791.Mpt1_c12950"/>
<dbReference type="RefSeq" id="WP_048113214.1">
    <property type="nucleotide sequence ID" value="NZ_CP010070.1"/>
</dbReference>
<name>A0A0A7LFW9_9ARCH</name>
<dbReference type="GeneID" id="24818956"/>
<organism evidence="2 3">
    <name type="scientific">Candidatus Methanoplasma termitum</name>
    <dbReference type="NCBI Taxonomy" id="1577791"/>
    <lineage>
        <taxon>Archaea</taxon>
        <taxon>Methanobacteriati</taxon>
        <taxon>Thermoplasmatota</taxon>
        <taxon>Thermoplasmata</taxon>
        <taxon>Methanomassiliicoccales</taxon>
        <taxon>Methanomassiliicoccaceae</taxon>
        <taxon>Candidatus Methanoplasma</taxon>
    </lineage>
</organism>
<reference evidence="2 3" key="1">
    <citation type="journal article" date="2014" name="Appl. Environ. Microbiol.">
        <title>Comparative Genome Analysis of 'Candidatus Methanoplasma termitum' Indicates a New Mode of Energy Metabolism in the Seventh Order of Methanogens.</title>
        <authorList>
            <person name="Lang K."/>
            <person name="Schuldes J."/>
            <person name="Klingl A."/>
            <person name="Poehlein A."/>
            <person name="Daniel R."/>
            <person name="Brune A."/>
        </authorList>
    </citation>
    <scope>NUCLEOTIDE SEQUENCE [LARGE SCALE GENOMIC DNA]</scope>
    <source>
        <strain evidence="3">Mpt1</strain>
    </source>
</reference>
<dbReference type="Proteomes" id="UP000030787">
    <property type="component" value="Chromosome"/>
</dbReference>
<feature type="compositionally biased region" description="Basic and acidic residues" evidence="1">
    <location>
        <begin position="1"/>
        <end position="13"/>
    </location>
</feature>
<gene>
    <name evidence="2" type="ORF">Mpt1_c12950</name>
</gene>
<feature type="region of interest" description="Disordered" evidence="1">
    <location>
        <begin position="1"/>
        <end position="26"/>
    </location>
</feature>
<keyword evidence="3" id="KW-1185">Reference proteome</keyword>
<dbReference type="AlphaFoldDB" id="A0A0A7LFW9"/>
<evidence type="ECO:0000313" key="3">
    <source>
        <dbReference type="Proteomes" id="UP000030787"/>
    </source>
</evidence>
<sequence length="409" mass="45836">MSKVESPKSEPKQKVTGSRTGPGKKEQTDALYWLPLDRLSLDPAVMECIKLGLSCGKSVERTAKGVSEITGLDIQESKKLVMKAMTDAIALARKKKTCTYCGGDMNADGRFCRKCLREVGWENRPEPPMETEAVEEPGPAIDEEPEPVCTLVTISVESTTRYGGGYDPERNERMEPPFNIEHKEQAAKNLVDGFNTGSLIVHDPDYERYCAKGWSIYNGTNEATIFVPCSNDMILLFRMKQNERSVNRIEYGAPPLGIVRFFNIKNVELEGSVLRAYSTDPDNSFSFNLDPVDRPAHPEDCIEDGATAVKLLIDGFRRGKIDGWSEQGENVKLTIACFGGYVDFTMRREDHKKNRVSIHRYDASYTICNIVRMNKSGDYVEMSDCSVGSKSSYKPENRITFRINKKPSG</sequence>
<proteinExistence type="predicted"/>
<evidence type="ECO:0000256" key="1">
    <source>
        <dbReference type="SAM" id="MobiDB-lite"/>
    </source>
</evidence>
<dbReference type="KEGG" id="mear:Mpt1_c12950"/>
<protein>
    <submittedName>
        <fullName evidence="2">Uncharacterized protein</fullName>
    </submittedName>
</protein>
<dbReference type="HOGENOM" id="CLU_671938_0_0_2"/>
<accession>A0A0A7LFW9</accession>
<dbReference type="EMBL" id="CP010070">
    <property type="protein sequence ID" value="AIZ57157.1"/>
    <property type="molecule type" value="Genomic_DNA"/>
</dbReference>